<comment type="caution">
    <text evidence="4">The sequence shown here is derived from an EMBL/GenBank/DDBJ whole genome shotgun (WGS) entry which is preliminary data.</text>
</comment>
<feature type="coiled-coil region" evidence="1">
    <location>
        <begin position="97"/>
        <end position="151"/>
    </location>
</feature>
<evidence type="ECO:0000313" key="5">
    <source>
        <dbReference type="Proteomes" id="UP000812270"/>
    </source>
</evidence>
<keyword evidence="3" id="KW-0472">Membrane</keyword>
<dbReference type="RefSeq" id="WP_217790518.1">
    <property type="nucleotide sequence ID" value="NZ_JAHSPG010000003.1"/>
</dbReference>
<sequence>MFLFVYSLEELNQPDILAAVSLLILLILLTIIILIVRKVRRKKEPDNVKELEFAAQRKQTTIEELDDAQYLLKENVNTFVEPPSNFQNENSIPMNMNLDLNLQVEALEKEAIEIKESLFRMKGAIGKDDEYRELKEKWYEKERQLRELRNADKSSSFVTNGFIHHEKENNTETAVHLSTEYYETSDESQEHNDAETLTMYNAPISEQPNTISEKDKETKKLHDKIAQLEELPRILSEKNRLLLQELETLKAAHRQLEERYAHLESTQNKKAEQAPTGTNCAHTNETSQTPAATNTEIKNLQDKITELESLTPVLTEKNLLIEFLQNQLDKQIKNTFQVEKELTQLKAETLQANEAFQQRQTLADQIQEELQKKEQYNILITSQYEKAVQVTEKYKQQLDETIEKLSSLQAHLRNTIEHSRNSE</sequence>
<reference evidence="4" key="1">
    <citation type="submission" date="2021-06" db="EMBL/GenBank/DDBJ databases">
        <authorList>
            <person name="Huq M.A."/>
        </authorList>
    </citation>
    <scope>NUCLEOTIDE SEQUENCE</scope>
    <source>
        <strain evidence="4">MAH-26</strain>
    </source>
</reference>
<evidence type="ECO:0000256" key="3">
    <source>
        <dbReference type="SAM" id="Phobius"/>
    </source>
</evidence>
<dbReference type="AlphaFoldDB" id="A0A9E2W7U2"/>
<protein>
    <submittedName>
        <fullName evidence="4">Uncharacterized protein</fullName>
    </submittedName>
</protein>
<name>A0A9E2W7U2_9BACT</name>
<dbReference type="EMBL" id="JAHSPG010000003">
    <property type="protein sequence ID" value="MBV4356882.1"/>
    <property type="molecule type" value="Genomic_DNA"/>
</dbReference>
<gene>
    <name evidence="4" type="ORF">KTO63_06995</name>
</gene>
<keyword evidence="5" id="KW-1185">Reference proteome</keyword>
<organism evidence="4 5">
    <name type="scientific">Pinibacter aurantiacus</name>
    <dbReference type="NCBI Taxonomy" id="2851599"/>
    <lineage>
        <taxon>Bacteria</taxon>
        <taxon>Pseudomonadati</taxon>
        <taxon>Bacteroidota</taxon>
        <taxon>Chitinophagia</taxon>
        <taxon>Chitinophagales</taxon>
        <taxon>Chitinophagaceae</taxon>
        <taxon>Pinibacter</taxon>
    </lineage>
</organism>
<keyword evidence="3" id="KW-1133">Transmembrane helix</keyword>
<feature type="transmembrane region" description="Helical" evidence="3">
    <location>
        <begin position="16"/>
        <end position="36"/>
    </location>
</feature>
<dbReference type="Proteomes" id="UP000812270">
    <property type="component" value="Unassembled WGS sequence"/>
</dbReference>
<feature type="region of interest" description="Disordered" evidence="2">
    <location>
        <begin position="263"/>
        <end position="289"/>
    </location>
</feature>
<accession>A0A9E2W7U2</accession>
<evidence type="ECO:0000313" key="4">
    <source>
        <dbReference type="EMBL" id="MBV4356882.1"/>
    </source>
</evidence>
<evidence type="ECO:0000256" key="1">
    <source>
        <dbReference type="SAM" id="Coils"/>
    </source>
</evidence>
<keyword evidence="1" id="KW-0175">Coiled coil</keyword>
<keyword evidence="3" id="KW-0812">Transmembrane</keyword>
<feature type="coiled-coil region" evidence="1">
    <location>
        <begin position="314"/>
        <end position="411"/>
    </location>
</feature>
<feature type="compositionally biased region" description="Basic and acidic residues" evidence="2">
    <location>
        <begin position="263"/>
        <end position="272"/>
    </location>
</feature>
<evidence type="ECO:0000256" key="2">
    <source>
        <dbReference type="SAM" id="MobiDB-lite"/>
    </source>
</evidence>
<proteinExistence type="predicted"/>
<feature type="compositionally biased region" description="Polar residues" evidence="2">
    <location>
        <begin position="275"/>
        <end position="289"/>
    </location>
</feature>